<protein>
    <submittedName>
        <fullName evidence="1">MBL fold metallo-hydrolase</fullName>
    </submittedName>
</protein>
<dbReference type="GO" id="GO:0050313">
    <property type="term" value="F:sulfur dioxygenase activity"/>
    <property type="evidence" value="ECO:0007669"/>
    <property type="project" value="TreeGrafter"/>
</dbReference>
<gene>
    <name evidence="1" type="ORF">ABOZ73_12805</name>
</gene>
<dbReference type="AlphaFoldDB" id="A0AB39KQV1"/>
<reference evidence="1" key="1">
    <citation type="submission" date="2024-06" db="EMBL/GenBank/DDBJ databases">
        <title>Caulobacter inopinatus, sp. nov.</title>
        <authorList>
            <person name="Donachie S.P."/>
        </authorList>
    </citation>
    <scope>NUCLEOTIDE SEQUENCE</scope>
    <source>
        <strain evidence="1">73W</strain>
    </source>
</reference>
<organism evidence="1">
    <name type="scientific">Caulobacter sp. 73W</name>
    <dbReference type="NCBI Taxonomy" id="3161137"/>
    <lineage>
        <taxon>Bacteria</taxon>
        <taxon>Pseudomonadati</taxon>
        <taxon>Pseudomonadota</taxon>
        <taxon>Alphaproteobacteria</taxon>
        <taxon>Caulobacterales</taxon>
        <taxon>Caulobacteraceae</taxon>
        <taxon>Caulobacter</taxon>
    </lineage>
</organism>
<dbReference type="GO" id="GO:0006749">
    <property type="term" value="P:glutathione metabolic process"/>
    <property type="evidence" value="ECO:0007669"/>
    <property type="project" value="TreeGrafter"/>
</dbReference>
<dbReference type="Gene3D" id="3.60.15.10">
    <property type="entry name" value="Ribonuclease Z/Hydroxyacylglutathione hydrolase-like"/>
    <property type="match status" value="1"/>
</dbReference>
<dbReference type="GO" id="GO:0070813">
    <property type="term" value="P:hydrogen sulfide metabolic process"/>
    <property type="evidence" value="ECO:0007669"/>
    <property type="project" value="TreeGrafter"/>
</dbReference>
<proteinExistence type="predicted"/>
<evidence type="ECO:0000313" key="1">
    <source>
        <dbReference type="EMBL" id="XDO95676.1"/>
    </source>
</evidence>
<dbReference type="PANTHER" id="PTHR43084:SF1">
    <property type="entry name" value="PERSULFIDE DIOXYGENASE ETHE1, MITOCHONDRIAL"/>
    <property type="match status" value="1"/>
</dbReference>
<dbReference type="InterPro" id="IPR036866">
    <property type="entry name" value="RibonucZ/Hydroxyglut_hydro"/>
</dbReference>
<accession>A0AB39KQV1</accession>
<name>A0AB39KQV1_9CAUL</name>
<dbReference type="EMBL" id="CP158375">
    <property type="protein sequence ID" value="XDO95676.1"/>
    <property type="molecule type" value="Genomic_DNA"/>
</dbReference>
<dbReference type="SUPFAM" id="SSF56281">
    <property type="entry name" value="Metallo-hydrolase/oxidoreductase"/>
    <property type="match status" value="1"/>
</dbReference>
<dbReference type="RefSeq" id="WP_369058522.1">
    <property type="nucleotide sequence ID" value="NZ_CP158375.1"/>
</dbReference>
<sequence>MQPEIQAFVNPDSLAVTYLIVDPSTGLCAFVDPTLDIDPVAKKVSSAFVEGIVAKIRERDMGPTWVLQTGIEGDRITAAGRIKYLTGGSTCIGAEVPKTIAALCPLAGIEVSVSGVDSMGYDFDKLARGGDPMPMGSLKLYALPIPGRTPEAVAYRVGNAVFVGTALSADAKSAGSTDLPTANPAQLHQSLRRLLTKLPEGTRLYHSQAVRAADGTLVHETTIADHRKNNADVGDELNETAFAAIRGLAPMTLSPVQKFALKVNLSAGRLAPK</sequence>
<dbReference type="PANTHER" id="PTHR43084">
    <property type="entry name" value="PERSULFIDE DIOXYGENASE ETHE1"/>
    <property type="match status" value="1"/>
</dbReference>
<dbReference type="InterPro" id="IPR051682">
    <property type="entry name" value="Mito_Persulfide_Diox"/>
</dbReference>